<reference evidence="1 2" key="1">
    <citation type="submission" date="2019-03" db="EMBL/GenBank/DDBJ databases">
        <title>Sequencing the genomes of 1000 actinobacteria strains.</title>
        <authorList>
            <person name="Klenk H.-P."/>
        </authorList>
    </citation>
    <scope>NUCLEOTIDE SEQUENCE [LARGE SCALE GENOMIC DNA]</scope>
    <source>
        <strain evidence="1 2">DSM 43805</strain>
    </source>
</reference>
<dbReference type="EMBL" id="SNWR01000002">
    <property type="protein sequence ID" value="TDO32264.1"/>
    <property type="molecule type" value="Genomic_DNA"/>
</dbReference>
<evidence type="ECO:0000313" key="1">
    <source>
        <dbReference type="EMBL" id="TDO32264.1"/>
    </source>
</evidence>
<dbReference type="Proteomes" id="UP000294901">
    <property type="component" value="Unassembled WGS sequence"/>
</dbReference>
<keyword evidence="2" id="KW-1185">Reference proteome</keyword>
<dbReference type="RefSeq" id="WP_133878251.1">
    <property type="nucleotide sequence ID" value="NZ_BOMD01000039.1"/>
</dbReference>
<accession>A0A4R6J9F6</accession>
<gene>
    <name evidence="1" type="ORF">C8E87_7720</name>
</gene>
<dbReference type="Pfam" id="PF09365">
    <property type="entry name" value="DUF2461"/>
    <property type="match status" value="1"/>
</dbReference>
<sequence length="346" mass="38115">MPIDGEQLFWELVEPLYADPAVQRSTMMGLPCVRLNGRFFASLDRRTAALLVKLPADRVAQLITAGDGEAFAPAGRVFREWVAMPQPDRDRWRGLLAEARDHAAGPVAGAANTGDHGRFAGFAQAGLDFLAGLEHDNTKRFFDDHRSTYQRELLEPAKAFIVALGAILRERVTADLRAEPRVGGSLFRIANDLRFTPSRPPYKPHLDIAFWQGPTGPRRDPSLILRLSPTTILLGAGVMPRTGPALRAYRDALRDPQRAAEIDRHVTALEADGAQLSEPTRARPPAGFDPTGPATRFAVRDGFHLTRVYPHPRAVTTPALVEWCADRLTPYAPLHRWLTHAGRAAG</sequence>
<evidence type="ECO:0000313" key="2">
    <source>
        <dbReference type="Proteomes" id="UP000294901"/>
    </source>
</evidence>
<protein>
    <submittedName>
        <fullName evidence="1">Uncharacterized protein (TIGR02453 family)</fullName>
    </submittedName>
</protein>
<dbReference type="PANTHER" id="PTHR36452">
    <property type="entry name" value="CHROMOSOME 12, WHOLE GENOME SHOTGUN SEQUENCE"/>
    <property type="match status" value="1"/>
</dbReference>
<dbReference type="InterPro" id="IPR012808">
    <property type="entry name" value="CHP02453"/>
</dbReference>
<proteinExistence type="predicted"/>
<dbReference type="OrthoDB" id="9794241at2"/>
<dbReference type="AlphaFoldDB" id="A0A4R6J9F6"/>
<organism evidence="1 2">
    <name type="scientific">Paractinoplanes brasiliensis</name>
    <dbReference type="NCBI Taxonomy" id="52695"/>
    <lineage>
        <taxon>Bacteria</taxon>
        <taxon>Bacillati</taxon>
        <taxon>Actinomycetota</taxon>
        <taxon>Actinomycetes</taxon>
        <taxon>Micromonosporales</taxon>
        <taxon>Micromonosporaceae</taxon>
        <taxon>Paractinoplanes</taxon>
    </lineage>
</organism>
<comment type="caution">
    <text evidence="1">The sequence shown here is derived from an EMBL/GenBank/DDBJ whole genome shotgun (WGS) entry which is preliminary data.</text>
</comment>
<name>A0A4R6J9F6_9ACTN</name>
<dbReference type="PANTHER" id="PTHR36452:SF1">
    <property type="entry name" value="DUF2461 DOMAIN-CONTAINING PROTEIN"/>
    <property type="match status" value="1"/>
</dbReference>